<dbReference type="InterPro" id="IPR029787">
    <property type="entry name" value="Nucleotide_cyclase"/>
</dbReference>
<evidence type="ECO:0000259" key="1">
    <source>
        <dbReference type="PROSITE" id="PS50883"/>
    </source>
</evidence>
<dbReference type="PROSITE" id="PS50883">
    <property type="entry name" value="EAL"/>
    <property type="match status" value="1"/>
</dbReference>
<dbReference type="CDD" id="cd01948">
    <property type="entry name" value="EAL"/>
    <property type="match status" value="1"/>
</dbReference>
<dbReference type="InterPro" id="IPR043128">
    <property type="entry name" value="Rev_trsase/Diguanyl_cyclase"/>
</dbReference>
<evidence type="ECO:0000313" key="4">
    <source>
        <dbReference type="Proteomes" id="UP000479335"/>
    </source>
</evidence>
<gene>
    <name evidence="3" type="ORF">GTP46_04865</name>
</gene>
<dbReference type="Gene3D" id="3.20.20.450">
    <property type="entry name" value="EAL domain"/>
    <property type="match status" value="1"/>
</dbReference>
<dbReference type="Pfam" id="PF00990">
    <property type="entry name" value="GGDEF"/>
    <property type="match status" value="1"/>
</dbReference>
<dbReference type="GO" id="GO:0071111">
    <property type="term" value="F:cyclic-guanylate-specific phosphodiesterase activity"/>
    <property type="evidence" value="ECO:0007669"/>
    <property type="project" value="InterPro"/>
</dbReference>
<dbReference type="InterPro" id="IPR001633">
    <property type="entry name" value="EAL_dom"/>
</dbReference>
<dbReference type="NCBIfam" id="TIGR00254">
    <property type="entry name" value="GGDEF"/>
    <property type="match status" value="1"/>
</dbReference>
<reference evidence="3 4" key="1">
    <citation type="submission" date="2019-12" db="EMBL/GenBank/DDBJ databases">
        <title>Novel species isolated from a subtropical stream in China.</title>
        <authorList>
            <person name="Lu H."/>
        </authorList>
    </citation>
    <scope>NUCLEOTIDE SEQUENCE [LARGE SCALE GENOMIC DNA]</scope>
    <source>
        <strain evidence="3 4">FT135W</strain>
    </source>
</reference>
<proteinExistence type="predicted"/>
<dbReference type="SMART" id="SM00052">
    <property type="entry name" value="EAL"/>
    <property type="match status" value="1"/>
</dbReference>
<organism evidence="3 4">
    <name type="scientific">Duganella flavida</name>
    <dbReference type="NCBI Taxonomy" id="2692175"/>
    <lineage>
        <taxon>Bacteria</taxon>
        <taxon>Pseudomonadati</taxon>
        <taxon>Pseudomonadota</taxon>
        <taxon>Betaproteobacteria</taxon>
        <taxon>Burkholderiales</taxon>
        <taxon>Oxalobacteraceae</taxon>
        <taxon>Telluria group</taxon>
        <taxon>Duganella</taxon>
    </lineage>
</organism>
<dbReference type="InterPro" id="IPR000160">
    <property type="entry name" value="GGDEF_dom"/>
</dbReference>
<dbReference type="SUPFAM" id="SSF55073">
    <property type="entry name" value="Nucleotide cyclase"/>
    <property type="match status" value="1"/>
</dbReference>
<dbReference type="Pfam" id="PF00563">
    <property type="entry name" value="EAL"/>
    <property type="match status" value="1"/>
</dbReference>
<dbReference type="AlphaFoldDB" id="A0A6L8K3A3"/>
<dbReference type="InterPro" id="IPR035965">
    <property type="entry name" value="PAS-like_dom_sf"/>
</dbReference>
<protein>
    <submittedName>
        <fullName evidence="3">EAL domain-containing protein</fullName>
    </submittedName>
</protein>
<dbReference type="Gene3D" id="3.30.450.40">
    <property type="match status" value="1"/>
</dbReference>
<name>A0A6L8K3A3_9BURK</name>
<dbReference type="SUPFAM" id="SSF55785">
    <property type="entry name" value="PYP-like sensor domain (PAS domain)"/>
    <property type="match status" value="1"/>
</dbReference>
<evidence type="ECO:0000259" key="2">
    <source>
        <dbReference type="PROSITE" id="PS50887"/>
    </source>
</evidence>
<dbReference type="PANTHER" id="PTHR33121:SF79">
    <property type="entry name" value="CYCLIC DI-GMP PHOSPHODIESTERASE PDED-RELATED"/>
    <property type="match status" value="1"/>
</dbReference>
<feature type="domain" description="GGDEF" evidence="2">
    <location>
        <begin position="326"/>
        <end position="459"/>
    </location>
</feature>
<sequence length="742" mass="81814">MTNNDQTDPIDEIAGLGRWSMVRGTPHLSLSAVAMRLLGMESREAGQPWRLRVVPEDRDVLDGALDAIASRGAAVACEFRLIEREQGVRWLRLQSVASPQGTVVNGMLTDVTLMKRAALRERFNFALTQYLIGTDTLDEAVYKIIHLVCEELGWEWGAFWALDHSGAAEVLRCRHIWHTPDRDYLQLRSAAAMLAVQAGDGAVGQTWLSGQSLWVDVSAAHGDVSRVQAAAQCGLQSGFFFPVTYVGADERLHSVGVLEFFSAEPRQREAQLPGLAESISALIAQAGQRMVQQERVRVLAQTDEMTGLFNRAHFHALLDAACARGERFGLLYIDLDQFKPINDGFGHAAGNMVLCQFAERLRQLAPAGARIARLGGDEFAMMTPAGAGQQVLDVLAAEILDAARTRFNYLGHDLSVSASIGVSLFPLHGADTAQLLHSADAAMYLSKRNGRNLVSYFCNESDTQQRVVAAQLLMLSALQDALQRNEFFVEYQPICDLQNDKVVGLEALIRWRKADGSIVPPDQFIPVAEQSRLIVYIGRWVIEQVCRDLPRLQAAGLPDIQVHVNMAAPEFLDDDLPRELMAIVEAAGVDPARICLELTEGVIMRRIEKTLPIMQELVRLGFEISLDDFGMGYSSLSLLKTLPISSIKIDRVFLQGVPHNRNDCAIVRTIIDLGLNMQLRIIAEGVESAAQLGFLRQFDCTQVQGYLSGRPMELHSLLAQHGELSANLTVRPCPPARHTLSI</sequence>
<dbReference type="InterPro" id="IPR050706">
    <property type="entry name" value="Cyclic-di-GMP_PDE-like"/>
</dbReference>
<dbReference type="PANTHER" id="PTHR33121">
    <property type="entry name" value="CYCLIC DI-GMP PHOSPHODIESTERASE PDEF"/>
    <property type="match status" value="1"/>
</dbReference>
<dbReference type="SMART" id="SM00267">
    <property type="entry name" value="GGDEF"/>
    <property type="match status" value="1"/>
</dbReference>
<dbReference type="InterPro" id="IPR029016">
    <property type="entry name" value="GAF-like_dom_sf"/>
</dbReference>
<dbReference type="SUPFAM" id="SSF141868">
    <property type="entry name" value="EAL domain-like"/>
    <property type="match status" value="1"/>
</dbReference>
<evidence type="ECO:0000313" key="3">
    <source>
        <dbReference type="EMBL" id="MYM21973.1"/>
    </source>
</evidence>
<feature type="domain" description="EAL" evidence="1">
    <location>
        <begin position="471"/>
        <end position="725"/>
    </location>
</feature>
<dbReference type="InterPro" id="IPR035919">
    <property type="entry name" value="EAL_sf"/>
</dbReference>
<accession>A0A6L8K3A3</accession>
<dbReference type="Gene3D" id="3.30.70.270">
    <property type="match status" value="1"/>
</dbReference>
<dbReference type="Gene3D" id="3.30.450.20">
    <property type="entry name" value="PAS domain"/>
    <property type="match status" value="1"/>
</dbReference>
<dbReference type="Proteomes" id="UP000479335">
    <property type="component" value="Unassembled WGS sequence"/>
</dbReference>
<comment type="caution">
    <text evidence="3">The sequence shown here is derived from an EMBL/GenBank/DDBJ whole genome shotgun (WGS) entry which is preliminary data.</text>
</comment>
<keyword evidence="4" id="KW-1185">Reference proteome</keyword>
<dbReference type="EMBL" id="WWCN01000003">
    <property type="protein sequence ID" value="MYM21973.1"/>
    <property type="molecule type" value="Genomic_DNA"/>
</dbReference>
<dbReference type="CDD" id="cd01949">
    <property type="entry name" value="GGDEF"/>
    <property type="match status" value="1"/>
</dbReference>
<dbReference type="SUPFAM" id="SSF55781">
    <property type="entry name" value="GAF domain-like"/>
    <property type="match status" value="1"/>
</dbReference>
<dbReference type="PROSITE" id="PS50887">
    <property type="entry name" value="GGDEF"/>
    <property type="match status" value="1"/>
</dbReference>
<dbReference type="RefSeq" id="WP_161005499.1">
    <property type="nucleotide sequence ID" value="NZ_WWCN01000003.1"/>
</dbReference>